<feature type="transmembrane region" description="Helical" evidence="3">
    <location>
        <begin position="189"/>
        <end position="213"/>
    </location>
</feature>
<keyword evidence="3" id="KW-1133">Transmembrane helix</keyword>
<sequence>MQLTWVALMLWGLSALGSWGCLQCDPSVRATLAELRAVLVPAHFSLPRLQARAQALLLGMGGPFFRDYALGAFVGAAEVQHLEGVATFLKNQTQYLLASSLTDGPLLEELVSFREDVTKELKKALRSYELKACDLRTCHLLREEVVLDCLNCQKTSPRCIRQEYCFVDKQPRVILDFGVISRYLKAQPLVGIVMAVFLAVFFFLVVLIAAYTYRQNRKLLLR</sequence>
<dbReference type="AlphaFoldDB" id="A0A6P3FIP5"/>
<gene>
    <name evidence="6" type="primary">Izumo2</name>
</gene>
<keyword evidence="5" id="KW-1185">Reference proteome</keyword>
<dbReference type="RefSeq" id="XP_004646553.1">
    <property type="nucleotide sequence ID" value="XM_004646496.2"/>
</dbReference>
<evidence type="ECO:0000256" key="3">
    <source>
        <dbReference type="SAM" id="Phobius"/>
    </source>
</evidence>
<accession>A0A6P3FIP5</accession>
<evidence type="ECO:0000313" key="5">
    <source>
        <dbReference type="Proteomes" id="UP000515203"/>
    </source>
</evidence>
<evidence type="ECO:0000256" key="1">
    <source>
        <dbReference type="ARBA" id="ARBA00009633"/>
    </source>
</evidence>
<dbReference type="Proteomes" id="UP000515203">
    <property type="component" value="Unplaced"/>
</dbReference>
<keyword evidence="2 4" id="KW-0732">Signal</keyword>
<feature type="chain" id="PRO_5027699441" evidence="4">
    <location>
        <begin position="25"/>
        <end position="222"/>
    </location>
</feature>
<dbReference type="InterPro" id="IPR042920">
    <property type="entry name" value="IZUMO2"/>
</dbReference>
<evidence type="ECO:0000256" key="4">
    <source>
        <dbReference type="SAM" id="SignalP"/>
    </source>
</evidence>
<dbReference type="PANTHER" id="PTHR47745">
    <property type="entry name" value="IZUMO SPERM-EGG FUSION PROTEIN 2"/>
    <property type="match status" value="1"/>
</dbReference>
<dbReference type="CTD" id="126123"/>
<dbReference type="InParanoid" id="A0A6P3FIP5"/>
<dbReference type="GeneID" id="101584017"/>
<proteinExistence type="inferred from homology"/>
<evidence type="ECO:0000313" key="6">
    <source>
        <dbReference type="RefSeq" id="XP_004646553.1"/>
    </source>
</evidence>
<keyword evidence="3" id="KW-0812">Transmembrane</keyword>
<keyword evidence="3" id="KW-0472">Membrane</keyword>
<dbReference type="InterPro" id="IPR029389">
    <property type="entry name" value="IZUMO"/>
</dbReference>
<dbReference type="Pfam" id="PF15005">
    <property type="entry name" value="IZUMO"/>
    <property type="match status" value="1"/>
</dbReference>
<evidence type="ECO:0000256" key="2">
    <source>
        <dbReference type="ARBA" id="ARBA00022729"/>
    </source>
</evidence>
<comment type="similarity">
    <text evidence="1">Belongs to the Izumo family.</text>
</comment>
<feature type="signal peptide" evidence="4">
    <location>
        <begin position="1"/>
        <end position="24"/>
    </location>
</feature>
<name>A0A6P3FIP5_OCTDE</name>
<protein>
    <submittedName>
        <fullName evidence="6">Izumo sperm-egg fusion protein 2</fullName>
    </submittedName>
</protein>
<reference evidence="6" key="1">
    <citation type="submission" date="2025-08" db="UniProtKB">
        <authorList>
            <consortium name="RefSeq"/>
        </authorList>
    </citation>
    <scope>IDENTIFICATION</scope>
</reference>
<organism evidence="5 6">
    <name type="scientific">Octodon degus</name>
    <name type="common">Degu</name>
    <name type="synonym">Sciurus degus</name>
    <dbReference type="NCBI Taxonomy" id="10160"/>
    <lineage>
        <taxon>Eukaryota</taxon>
        <taxon>Metazoa</taxon>
        <taxon>Chordata</taxon>
        <taxon>Craniata</taxon>
        <taxon>Vertebrata</taxon>
        <taxon>Euteleostomi</taxon>
        <taxon>Mammalia</taxon>
        <taxon>Eutheria</taxon>
        <taxon>Euarchontoglires</taxon>
        <taxon>Glires</taxon>
        <taxon>Rodentia</taxon>
        <taxon>Hystricomorpha</taxon>
        <taxon>Octodontidae</taxon>
        <taxon>Octodon</taxon>
    </lineage>
</organism>
<dbReference type="OrthoDB" id="9895666at2759"/>
<dbReference type="PANTHER" id="PTHR47745:SF1">
    <property type="entry name" value="IZUMO SPERM-EGG FUSION PROTEIN 2"/>
    <property type="match status" value="1"/>
</dbReference>